<evidence type="ECO:0000256" key="13">
    <source>
        <dbReference type="ARBA" id="ARBA00075474"/>
    </source>
</evidence>
<evidence type="ECO:0000256" key="8">
    <source>
        <dbReference type="ARBA" id="ARBA00022801"/>
    </source>
</evidence>
<dbReference type="PROSITE" id="PS51904">
    <property type="entry name" value="GLYCOSYL_HYDROL_F25_2"/>
    <property type="match status" value="1"/>
</dbReference>
<organism evidence="15">
    <name type="scientific">Sodiomyces alcalophilus JCM 7366</name>
    <dbReference type="NCBI Taxonomy" id="591952"/>
    <lineage>
        <taxon>Eukaryota</taxon>
        <taxon>Fungi</taxon>
        <taxon>Dikarya</taxon>
        <taxon>Ascomycota</taxon>
        <taxon>Pezizomycotina</taxon>
        <taxon>Sordariomycetes</taxon>
        <taxon>Hypocreomycetidae</taxon>
        <taxon>Glomerellales</taxon>
        <taxon>Plectosphaerellaceae</taxon>
        <taxon>Sodiomyces</taxon>
    </lineage>
</organism>
<evidence type="ECO:0000313" key="15">
    <source>
        <dbReference type="EMBL" id="QNJ46261.1"/>
    </source>
</evidence>
<evidence type="ECO:0000256" key="6">
    <source>
        <dbReference type="ARBA" id="ARBA00022529"/>
    </source>
</evidence>
<comment type="catalytic activity">
    <reaction evidence="1">
        <text>Hydrolysis of (1-&gt;4)-beta-linkages between N-acetylmuramic acid and N-acetyl-D-glucosamine residues in a peptidoglycan and between N-acetyl-D-glucosamine residues in chitodextrins.</text>
        <dbReference type="EC" id="3.2.1.17"/>
    </reaction>
</comment>
<dbReference type="GO" id="GO:0009253">
    <property type="term" value="P:peptidoglycan catabolic process"/>
    <property type="evidence" value="ECO:0007669"/>
    <property type="project" value="InterPro"/>
</dbReference>
<comment type="similarity">
    <text evidence="3">Belongs to the glycosyl hydrolase 25 family.</text>
</comment>
<dbReference type="CDD" id="cd06412">
    <property type="entry name" value="GH25_CH-type"/>
    <property type="match status" value="1"/>
</dbReference>
<dbReference type="GO" id="GO:0042742">
    <property type="term" value="P:defense response to bacterium"/>
    <property type="evidence" value="ECO:0007669"/>
    <property type="project" value="UniProtKB-KW"/>
</dbReference>
<keyword evidence="14" id="KW-0732">Signal</keyword>
<evidence type="ECO:0000256" key="11">
    <source>
        <dbReference type="ARBA" id="ARBA00055588"/>
    </source>
</evidence>
<keyword evidence="7" id="KW-0081">Bacteriolytic enzyme</keyword>
<dbReference type="InterPro" id="IPR002053">
    <property type="entry name" value="Glyco_hydro_25"/>
</dbReference>
<evidence type="ECO:0000256" key="7">
    <source>
        <dbReference type="ARBA" id="ARBA00022638"/>
    </source>
</evidence>
<accession>A0A7S6K8E4</accession>
<dbReference type="FunFam" id="3.20.20.80:FF:000060">
    <property type="entry name" value="Lysozyme M1"/>
    <property type="match status" value="1"/>
</dbReference>
<evidence type="ECO:0000256" key="10">
    <source>
        <dbReference type="ARBA" id="ARBA00023295"/>
    </source>
</evidence>
<dbReference type="GO" id="GO:0005576">
    <property type="term" value="C:extracellular region"/>
    <property type="evidence" value="ECO:0007669"/>
    <property type="project" value="UniProtKB-SubCell"/>
</dbReference>
<dbReference type="Gene3D" id="3.20.20.80">
    <property type="entry name" value="Glycosidases"/>
    <property type="match status" value="1"/>
</dbReference>
<dbReference type="EC" id="3.2.1.17" evidence="4"/>
<dbReference type="SUPFAM" id="SSF51445">
    <property type="entry name" value="(Trans)glycosidases"/>
    <property type="match status" value="1"/>
</dbReference>
<evidence type="ECO:0000256" key="1">
    <source>
        <dbReference type="ARBA" id="ARBA00000632"/>
    </source>
</evidence>
<dbReference type="Pfam" id="PF01183">
    <property type="entry name" value="Glyco_hydro_25"/>
    <property type="match status" value="1"/>
</dbReference>
<evidence type="ECO:0000256" key="12">
    <source>
        <dbReference type="ARBA" id="ARBA00073159"/>
    </source>
</evidence>
<dbReference type="PANTHER" id="PTHR34135:SF2">
    <property type="entry name" value="LYSOZYME"/>
    <property type="match status" value="1"/>
</dbReference>
<feature type="disulfide bond" evidence="16">
    <location>
        <begin position="124"/>
        <end position="163"/>
    </location>
</feature>
<dbReference type="SMART" id="SM00641">
    <property type="entry name" value="Glyco_25"/>
    <property type="match status" value="1"/>
</dbReference>
<dbReference type="InterPro" id="IPR017853">
    <property type="entry name" value="GH"/>
</dbReference>
<keyword evidence="5" id="KW-0964">Secreted</keyword>
<keyword evidence="16" id="KW-0002">3D-structure</keyword>
<reference evidence="16" key="2">
    <citation type="journal article" date="2021" name="PLoS ONE">
        <title>Fungal GH25 muramidases: New family members with applications in animal nutrition and a crystal structure at 0.78A resolution.</title>
        <authorList>
            <person name="Moroz O.V."/>
            <person name="Blagova E."/>
            <person name="Taylor E."/>
            <person name="Turkenburg J.P."/>
            <person name="Skov L.K."/>
            <person name="Gippert G.P."/>
            <person name="Schnorr K.M."/>
            <person name="Ming L."/>
            <person name="Ye L."/>
            <person name="Klausen M."/>
            <person name="Cohn M.T."/>
            <person name="Schmidt E.G.W."/>
            <person name="Nymand-Grarup S."/>
            <person name="Davies G.J."/>
            <person name="Wilson K.S."/>
        </authorList>
    </citation>
    <scope>X-RAY CRYSTALLOGRAPHY (0.78 ANGSTROMS) OF 20-227</scope>
    <scope>DISULFIDE BONDS</scope>
</reference>
<evidence type="ECO:0000256" key="3">
    <source>
        <dbReference type="ARBA" id="ARBA00010646"/>
    </source>
</evidence>
<proteinExistence type="evidence at protein level"/>
<reference evidence="15" key="1">
    <citation type="submission" date="2019-10" db="EMBL/GenBank/DDBJ databases">
        <title>Fungal GH25 muramidases: characterisation of new family members with commercial application.</title>
        <authorList>
            <person name="Moroz O.V."/>
            <person name="Blagova E."/>
            <person name="Taylor E."/>
            <person name="Turkenburg J.P."/>
            <person name="Skov L.K."/>
            <person name="Gippert G.P."/>
            <person name="Schnorr K.M."/>
            <person name="Ming L."/>
            <person name="Ye L."/>
            <person name="Klausen M."/>
            <person name="Cohn M.T."/>
            <person name="Schmidt E.G.W."/>
            <person name="Nymand-Grarup S."/>
            <person name="Davies G.J."/>
            <person name="Wilson K.S."/>
        </authorList>
    </citation>
    <scope>NUCLEOTIDE SEQUENCE</scope>
</reference>
<evidence type="ECO:0000256" key="5">
    <source>
        <dbReference type="ARBA" id="ARBA00022525"/>
    </source>
</evidence>
<sequence length="227" mass="24883">MKLLPSLIGLASLASLAVARIPGFDISGWQPTTDFARAYANGDRFVYIKATEGTTFKSSAFSRQYTGATQNGFIRGAYHFAQPAASSGAAQARYFASNGGGWSKDGITLPGALDIEYNPNGATCYGLSQSAMVNWIEDFVTTYHGITSRWPVIYTTTDWWTQCTGNSNRFANRCPLWIARYASSVGTLPNGWGFYTFWQYNDKYPQGGDSNWFNGDASRLRALANGD</sequence>
<dbReference type="EMBL" id="MN603156">
    <property type="protein sequence ID" value="QNJ46261.1"/>
    <property type="molecule type" value="Genomic_DNA"/>
</dbReference>
<keyword evidence="9" id="KW-1015">Disulfide bond</keyword>
<dbReference type="GO" id="GO:0031640">
    <property type="term" value="P:killing of cells of another organism"/>
    <property type="evidence" value="ECO:0007669"/>
    <property type="project" value="UniProtKB-KW"/>
</dbReference>
<dbReference type="InterPro" id="IPR018077">
    <property type="entry name" value="Glyco_hydro_fam25_subgr"/>
</dbReference>
<comment type="subcellular location">
    <subcellularLocation>
        <location evidence="2">Secreted</location>
    </subcellularLocation>
</comment>
<evidence type="ECO:0000256" key="4">
    <source>
        <dbReference type="ARBA" id="ARBA00012732"/>
    </source>
</evidence>
<dbReference type="GO" id="GO:0016998">
    <property type="term" value="P:cell wall macromolecule catabolic process"/>
    <property type="evidence" value="ECO:0007669"/>
    <property type="project" value="InterPro"/>
</dbReference>
<evidence type="ECO:0000256" key="9">
    <source>
        <dbReference type="ARBA" id="ARBA00023157"/>
    </source>
</evidence>
<comment type="function">
    <text evidence="11">This enzyme has both lysozyme (acetylmuramidase) and diacetylmuramidase activities.</text>
</comment>
<dbReference type="GO" id="GO:0003796">
    <property type="term" value="F:lysozyme activity"/>
    <property type="evidence" value="ECO:0007669"/>
    <property type="project" value="UniProtKB-EC"/>
</dbReference>
<dbReference type="PDB" id="6ZM8">
    <property type="method" value="X-ray"/>
    <property type="resolution" value="0.78 A"/>
    <property type="chains" value="A=20-227"/>
</dbReference>
<dbReference type="GO" id="GO:0016052">
    <property type="term" value="P:carbohydrate catabolic process"/>
    <property type="evidence" value="ECO:0007669"/>
    <property type="project" value="TreeGrafter"/>
</dbReference>
<dbReference type="AlphaFoldDB" id="A0A7S6K8E4"/>
<evidence type="ECO:0000256" key="2">
    <source>
        <dbReference type="ARBA" id="ARBA00004613"/>
    </source>
</evidence>
<feature type="chain" id="PRO_5030810696" description="N,O-diacetylmuramidase" evidence="14">
    <location>
        <begin position="20"/>
        <end position="227"/>
    </location>
</feature>
<evidence type="ECO:0000256" key="14">
    <source>
        <dbReference type="SAM" id="SignalP"/>
    </source>
</evidence>
<dbReference type="RefSeq" id="XP_070879067.1">
    <property type="nucleotide sequence ID" value="XM_071017430.1"/>
</dbReference>
<feature type="signal peptide" evidence="14">
    <location>
        <begin position="1"/>
        <end position="19"/>
    </location>
</feature>
<keyword evidence="8" id="KW-0378">Hydrolase</keyword>
<dbReference type="GeneID" id="98132239"/>
<evidence type="ECO:0007829" key="16">
    <source>
        <dbReference type="PDB" id="6ZM8"/>
    </source>
</evidence>
<dbReference type="SMR" id="A0A7S6K8E4"/>
<name>A0A7S6K8E4_SODAL</name>
<protein>
    <recommendedName>
        <fullName evidence="12">N,O-diacetylmuramidase</fullName>
        <ecNumber evidence="4">3.2.1.17</ecNumber>
    </recommendedName>
    <alternativeName>
        <fullName evidence="13">Lysozyme CH</fullName>
    </alternativeName>
</protein>
<dbReference type="PANTHER" id="PTHR34135">
    <property type="entry name" value="LYSOZYME"/>
    <property type="match status" value="1"/>
</dbReference>
<keyword evidence="10" id="KW-0326">Glycosidase</keyword>
<keyword evidence="6" id="KW-0929">Antimicrobial</keyword>